<dbReference type="OrthoDB" id="9945814at2"/>
<organism evidence="1 2">
    <name type="scientific">Legionella massiliensis</name>
    <dbReference type="NCBI Taxonomy" id="1034943"/>
    <lineage>
        <taxon>Bacteria</taxon>
        <taxon>Pseudomonadati</taxon>
        <taxon>Pseudomonadota</taxon>
        <taxon>Gammaproteobacteria</taxon>
        <taxon>Legionellales</taxon>
        <taxon>Legionellaceae</taxon>
        <taxon>Legionella</taxon>
    </lineage>
</organism>
<dbReference type="AlphaFoldDB" id="A0A078KZS3"/>
<sequence>MRYFYCEQLKQFYRIEDTPKKIYAYESEKTQWTEIPITQSTLGNNCYEYTLDIGIANTKALLREPDMHTITNYVILEITIWSNPQSLFGKTQHLKLIEIPLQYIQAQNPELLKDSNPNTNTNSQQQLQKISKGSQSFFAESNQEDKHYDLSENQRRALEAHRETLRNRWTEYHFLSCIFFCFSCFSTGFSKTEKIEEITRLLDAGVAKAEVVEQGYTGSIVLGGSVNN</sequence>
<dbReference type="RefSeq" id="WP_043873872.1">
    <property type="nucleotide sequence ID" value="NZ_CCVW01000002.1"/>
</dbReference>
<evidence type="ECO:0000313" key="2">
    <source>
        <dbReference type="Proteomes" id="UP000044071"/>
    </source>
</evidence>
<gene>
    <name evidence="1" type="ORF">BN59_01592</name>
</gene>
<reference evidence="1 2" key="1">
    <citation type="submission" date="2014-06" db="EMBL/GenBank/DDBJ databases">
        <authorList>
            <person name="Urmite Genomes Urmite Genomes"/>
        </authorList>
    </citation>
    <scope>NUCLEOTIDE SEQUENCE [LARGE SCALE GENOMIC DNA]</scope>
</reference>
<accession>A0A078KZS3</accession>
<dbReference type="EMBL" id="CCSB01000002">
    <property type="protein sequence ID" value="CDZ77309.1"/>
    <property type="molecule type" value="Genomic_DNA"/>
</dbReference>
<protein>
    <submittedName>
        <fullName evidence="1">Uncharacterized protein</fullName>
    </submittedName>
</protein>
<keyword evidence="2" id="KW-1185">Reference proteome</keyword>
<name>A0A078KZS3_9GAMM</name>
<evidence type="ECO:0000313" key="1">
    <source>
        <dbReference type="EMBL" id="CDZ77309.1"/>
    </source>
</evidence>
<dbReference type="Proteomes" id="UP000044071">
    <property type="component" value="Unassembled WGS sequence"/>
</dbReference>
<proteinExistence type="predicted"/>